<accession>A0A1M5NJW2</accession>
<evidence type="ECO:0000256" key="1">
    <source>
        <dbReference type="SAM" id="MobiDB-lite"/>
    </source>
</evidence>
<proteinExistence type="predicted"/>
<dbReference type="EMBL" id="FQWD01000005">
    <property type="protein sequence ID" value="SHG89737.1"/>
    <property type="molecule type" value="Genomic_DNA"/>
</dbReference>
<dbReference type="STRING" id="634436.SAMN05216361_3261"/>
<sequence>MKKFYPFIGVLVLLVLQGCESTSRSYSKRDAYPLMYEEAVKSILVVPAVNQTTAADAPVLYATTVLPPLAEAGYYVMPIPVVEQLFQQQGITDGSQLREVDTGQFKNLFGADAVLFVTIVRWDTSYYVTGGNVSVGLDFTLVSTTTSQTIWSQAQTLNVETSGNSNDLLVSIIATALNTAFTKYIDLAHDINGAAIRQLPVGPYHPNHRQDGEEPVSQTGRVVNR</sequence>
<dbReference type="InterPro" id="IPR008517">
    <property type="entry name" value="GNA1162-like"/>
</dbReference>
<protein>
    <recommendedName>
        <fullName evidence="4">Lipoprotein</fullName>
    </recommendedName>
</protein>
<gene>
    <name evidence="2" type="ORF">SAMN05216361_3261</name>
</gene>
<feature type="compositionally biased region" description="Polar residues" evidence="1">
    <location>
        <begin position="216"/>
        <end position="225"/>
    </location>
</feature>
<evidence type="ECO:0000313" key="2">
    <source>
        <dbReference type="EMBL" id="SHG89737.1"/>
    </source>
</evidence>
<evidence type="ECO:0008006" key="4">
    <source>
        <dbReference type="Google" id="ProtNLM"/>
    </source>
</evidence>
<feature type="region of interest" description="Disordered" evidence="1">
    <location>
        <begin position="202"/>
        <end position="225"/>
    </location>
</feature>
<dbReference type="RefSeq" id="WP_073324224.1">
    <property type="nucleotide sequence ID" value="NZ_FQWD01000005.1"/>
</dbReference>
<keyword evidence="3" id="KW-1185">Reference proteome</keyword>
<dbReference type="AlphaFoldDB" id="A0A1M5NJW2"/>
<dbReference type="Pfam" id="PF05643">
    <property type="entry name" value="GNA1162-like"/>
    <property type="match status" value="1"/>
</dbReference>
<dbReference type="Proteomes" id="UP000184520">
    <property type="component" value="Unassembled WGS sequence"/>
</dbReference>
<dbReference type="Gene3D" id="3.40.50.10610">
    <property type="entry name" value="ABC-type transport auxiliary lipoprotein component"/>
    <property type="match status" value="1"/>
</dbReference>
<organism evidence="2 3">
    <name type="scientific">Marisediminitalea aggregata</name>
    <dbReference type="NCBI Taxonomy" id="634436"/>
    <lineage>
        <taxon>Bacteria</taxon>
        <taxon>Pseudomonadati</taxon>
        <taxon>Pseudomonadota</taxon>
        <taxon>Gammaproteobacteria</taxon>
        <taxon>Alteromonadales</taxon>
        <taxon>Alteromonadaceae</taxon>
        <taxon>Marisediminitalea</taxon>
    </lineage>
</organism>
<reference evidence="3" key="1">
    <citation type="submission" date="2016-11" db="EMBL/GenBank/DDBJ databases">
        <authorList>
            <person name="Varghese N."/>
            <person name="Submissions S."/>
        </authorList>
    </citation>
    <scope>NUCLEOTIDE SEQUENCE [LARGE SCALE GENOMIC DNA]</scope>
    <source>
        <strain evidence="3">CGMCC 1.8995</strain>
    </source>
</reference>
<name>A0A1M5NJW2_9ALTE</name>
<dbReference type="OrthoDB" id="1014694at2"/>
<dbReference type="PROSITE" id="PS51257">
    <property type="entry name" value="PROKAR_LIPOPROTEIN"/>
    <property type="match status" value="1"/>
</dbReference>
<evidence type="ECO:0000313" key="3">
    <source>
        <dbReference type="Proteomes" id="UP000184520"/>
    </source>
</evidence>